<feature type="transmembrane region" description="Helical" evidence="6">
    <location>
        <begin position="260"/>
        <end position="281"/>
    </location>
</feature>
<reference evidence="9" key="1">
    <citation type="journal article" date="2013" name="Genetics">
        <title>The draft genome and transcriptome of Panagrellus redivivus are shaped by the harsh demands of a free-living lifestyle.</title>
        <authorList>
            <person name="Srinivasan J."/>
            <person name="Dillman A.R."/>
            <person name="Macchietto M.G."/>
            <person name="Heikkinen L."/>
            <person name="Lakso M."/>
            <person name="Fracchia K.M."/>
            <person name="Antoshechkin I."/>
            <person name="Mortazavi A."/>
            <person name="Wong G."/>
            <person name="Sternberg P.W."/>
        </authorList>
    </citation>
    <scope>NUCLEOTIDE SEQUENCE [LARGE SCALE GENOMIC DNA]</scope>
    <source>
        <strain evidence="9">MT8872</strain>
    </source>
</reference>
<keyword evidence="4 6" id="KW-0472">Membrane</keyword>
<feature type="chain" id="PRO_5028927848" evidence="7">
    <location>
        <begin position="22"/>
        <end position="495"/>
    </location>
</feature>
<evidence type="ECO:0000313" key="9">
    <source>
        <dbReference type="Proteomes" id="UP000492821"/>
    </source>
</evidence>
<evidence type="ECO:0000313" key="10">
    <source>
        <dbReference type="WBParaSite" id="Pan_g3403.t1"/>
    </source>
</evidence>
<feature type="transmembrane region" description="Helical" evidence="6">
    <location>
        <begin position="288"/>
        <end position="307"/>
    </location>
</feature>
<evidence type="ECO:0000256" key="7">
    <source>
        <dbReference type="SAM" id="SignalP"/>
    </source>
</evidence>
<accession>A0A7E4VUG1</accession>
<dbReference type="InterPro" id="IPR036719">
    <property type="entry name" value="Neuro-gated_channel_TM_sf"/>
</dbReference>
<evidence type="ECO:0000256" key="6">
    <source>
        <dbReference type="SAM" id="Phobius"/>
    </source>
</evidence>
<protein>
    <submittedName>
        <fullName evidence="10">Neur_chan_LBD domain-containing protein</fullName>
    </submittedName>
</protein>
<dbReference type="Pfam" id="PF02931">
    <property type="entry name" value="Neur_chan_LBD"/>
    <property type="match status" value="1"/>
</dbReference>
<feature type="transmembrane region" description="Helical" evidence="6">
    <location>
        <begin position="319"/>
        <end position="345"/>
    </location>
</feature>
<dbReference type="InterPro" id="IPR006202">
    <property type="entry name" value="Neur_chan_lig-bd"/>
</dbReference>
<dbReference type="InterPro" id="IPR038050">
    <property type="entry name" value="Neuro_actylchol_rec"/>
</dbReference>
<reference evidence="10" key="2">
    <citation type="submission" date="2020-10" db="UniProtKB">
        <authorList>
            <consortium name="WormBaseParasite"/>
        </authorList>
    </citation>
    <scope>IDENTIFICATION</scope>
</reference>
<dbReference type="GO" id="GO:0005230">
    <property type="term" value="F:extracellular ligand-gated monoatomic ion channel activity"/>
    <property type="evidence" value="ECO:0007669"/>
    <property type="project" value="InterPro"/>
</dbReference>
<evidence type="ECO:0000256" key="5">
    <source>
        <dbReference type="SAM" id="MobiDB-lite"/>
    </source>
</evidence>
<keyword evidence="3 6" id="KW-1133">Transmembrane helix</keyword>
<dbReference type="FunFam" id="2.70.170.10:FF:000028">
    <property type="entry name" value="AcetylCholine Receptor"/>
    <property type="match status" value="1"/>
</dbReference>
<dbReference type="CDD" id="cd18989">
    <property type="entry name" value="LGIC_ECD_cation"/>
    <property type="match status" value="1"/>
</dbReference>
<feature type="signal peptide" evidence="7">
    <location>
        <begin position="1"/>
        <end position="21"/>
    </location>
</feature>
<name>A0A7E4VUG1_PANRE</name>
<dbReference type="PRINTS" id="PR00252">
    <property type="entry name" value="NRIONCHANNEL"/>
</dbReference>
<evidence type="ECO:0000256" key="1">
    <source>
        <dbReference type="ARBA" id="ARBA00004141"/>
    </source>
</evidence>
<dbReference type="WBParaSite" id="Pan_g3403.t1">
    <property type="protein sequence ID" value="Pan_g3403.t1"/>
    <property type="gene ID" value="Pan_g3403"/>
</dbReference>
<feature type="domain" description="Neurotransmitter-gated ion-channel ligand-binding" evidence="8">
    <location>
        <begin position="28"/>
        <end position="183"/>
    </location>
</feature>
<sequence>MTRRLILAVLLLLAIDGFVQGWIDTDKKLETAILRKYNRKHRPVKNDATTMQVEVFLMLNHVEKVDEKEQTMTLHGQLSASWMDEYLNWNPSEFNGTTMISIETWKIWQPAFALFNNAKAHGWHLFMNGLPATLLSTGRVFASGAFTFHTTCFFDFTNWPNDEQSCPIVIADWVYDLSKVNLSDPVSSHLKNPIIRLSFDPVNNGPKKHVSGWEVTRSWRKHCYWGPNGCLPEDSPPLGQLDAYWSLLEFGISLKRHVPYYWVTIVLPQMVIIFLTLLSFWVDDYSAALTICLLNVMLQGFCSWTLLKQLPPSNGNLPRIGYFFGINLVLISLSFAFHVICHFLLTVLPGDIEFPFILTNLTDRLREFKFFKVEGLSFDPQKVLFGEDALDTIDGPNGSVMTDIENSPMDSPVTETILVEMDDPGTIPLNDVHPIVEQQPETSSNNGDTTSATSVQSKPALAAESHLAEELYTLRRIIFGIYLVIFIGTIPWMLF</sequence>
<feature type="transmembrane region" description="Helical" evidence="6">
    <location>
        <begin position="477"/>
        <end position="494"/>
    </location>
</feature>
<evidence type="ECO:0000259" key="8">
    <source>
        <dbReference type="Pfam" id="PF02931"/>
    </source>
</evidence>
<proteinExistence type="predicted"/>
<feature type="region of interest" description="Disordered" evidence="5">
    <location>
        <begin position="438"/>
        <end position="457"/>
    </location>
</feature>
<evidence type="ECO:0000256" key="3">
    <source>
        <dbReference type="ARBA" id="ARBA00022989"/>
    </source>
</evidence>
<dbReference type="InterPro" id="IPR006201">
    <property type="entry name" value="Neur_channel"/>
</dbReference>
<dbReference type="Gene3D" id="1.20.58.390">
    <property type="entry name" value="Neurotransmitter-gated ion-channel transmembrane domain"/>
    <property type="match status" value="1"/>
</dbReference>
<dbReference type="SUPFAM" id="SSF63712">
    <property type="entry name" value="Nicotinic receptor ligand binding domain-like"/>
    <property type="match status" value="1"/>
</dbReference>
<dbReference type="PANTHER" id="PTHR18945">
    <property type="entry name" value="NEUROTRANSMITTER GATED ION CHANNEL"/>
    <property type="match status" value="1"/>
</dbReference>
<dbReference type="Proteomes" id="UP000492821">
    <property type="component" value="Unassembled WGS sequence"/>
</dbReference>
<organism evidence="9 10">
    <name type="scientific">Panagrellus redivivus</name>
    <name type="common">Microworm</name>
    <dbReference type="NCBI Taxonomy" id="6233"/>
    <lineage>
        <taxon>Eukaryota</taxon>
        <taxon>Metazoa</taxon>
        <taxon>Ecdysozoa</taxon>
        <taxon>Nematoda</taxon>
        <taxon>Chromadorea</taxon>
        <taxon>Rhabditida</taxon>
        <taxon>Tylenchina</taxon>
        <taxon>Panagrolaimomorpha</taxon>
        <taxon>Panagrolaimoidea</taxon>
        <taxon>Panagrolaimidae</taxon>
        <taxon>Panagrellus</taxon>
    </lineage>
</organism>
<evidence type="ECO:0000256" key="4">
    <source>
        <dbReference type="ARBA" id="ARBA00023136"/>
    </source>
</evidence>
<dbReference type="SUPFAM" id="SSF90112">
    <property type="entry name" value="Neurotransmitter-gated ion-channel transmembrane pore"/>
    <property type="match status" value="1"/>
</dbReference>
<dbReference type="AlphaFoldDB" id="A0A7E4VUG1"/>
<dbReference type="GO" id="GO:0016020">
    <property type="term" value="C:membrane"/>
    <property type="evidence" value="ECO:0007669"/>
    <property type="project" value="UniProtKB-SubCell"/>
</dbReference>
<dbReference type="GO" id="GO:0004888">
    <property type="term" value="F:transmembrane signaling receptor activity"/>
    <property type="evidence" value="ECO:0007669"/>
    <property type="project" value="InterPro"/>
</dbReference>
<evidence type="ECO:0000256" key="2">
    <source>
        <dbReference type="ARBA" id="ARBA00022692"/>
    </source>
</evidence>
<dbReference type="InterPro" id="IPR036734">
    <property type="entry name" value="Neur_chan_lig-bd_sf"/>
</dbReference>
<keyword evidence="9" id="KW-1185">Reference proteome</keyword>
<keyword evidence="2 6" id="KW-0812">Transmembrane</keyword>
<keyword evidence="7" id="KW-0732">Signal</keyword>
<comment type="subcellular location">
    <subcellularLocation>
        <location evidence="1">Membrane</location>
        <topology evidence="1">Multi-pass membrane protein</topology>
    </subcellularLocation>
</comment>
<dbReference type="Gene3D" id="2.70.170.10">
    <property type="entry name" value="Neurotransmitter-gated ion-channel ligand-binding domain"/>
    <property type="match status" value="1"/>
</dbReference>
<feature type="compositionally biased region" description="Polar residues" evidence="5">
    <location>
        <begin position="439"/>
        <end position="457"/>
    </location>
</feature>